<dbReference type="SUPFAM" id="SSF52507">
    <property type="entry name" value="Homo-oligomeric flavin-containing Cys decarboxylases, HFCD"/>
    <property type="match status" value="1"/>
</dbReference>
<evidence type="ECO:0000259" key="10">
    <source>
        <dbReference type="Pfam" id="PF02441"/>
    </source>
</evidence>
<dbReference type="GO" id="GO:0009451">
    <property type="term" value="P:RNA modification"/>
    <property type="evidence" value="ECO:0007669"/>
    <property type="project" value="InterPro"/>
</dbReference>
<gene>
    <name evidence="12" type="ORF">STAS_04082</name>
</gene>
<dbReference type="Pfam" id="PF01535">
    <property type="entry name" value="PPR"/>
    <property type="match status" value="11"/>
</dbReference>
<feature type="repeat" description="PPR" evidence="8">
    <location>
        <begin position="967"/>
        <end position="1001"/>
    </location>
</feature>
<feature type="repeat" description="PPR" evidence="8">
    <location>
        <begin position="329"/>
        <end position="359"/>
    </location>
</feature>
<comment type="similarity">
    <text evidence="6">Belongs to the PPR family. PCMP-E subfamily.</text>
</comment>
<dbReference type="OrthoDB" id="724816at2759"/>
<comment type="pathway">
    <text evidence="5">Cofactor biosynthesis; coenzyme A biosynthesis; CoA from (R)-pantothenate: step 3/5.</text>
</comment>
<feature type="repeat" description="PPR" evidence="8">
    <location>
        <begin position="165"/>
        <end position="195"/>
    </location>
</feature>
<dbReference type="FunFam" id="1.25.40.10:FF:000212">
    <property type="entry name" value="Pentatricopeptide repeat-containing protein At2g03380, mitochondrial"/>
    <property type="match status" value="1"/>
</dbReference>
<accession>A0A5A7P6C2</accession>
<dbReference type="Gene3D" id="1.25.40.10">
    <property type="entry name" value="Tetratricopeptide repeat domain"/>
    <property type="match status" value="9"/>
</dbReference>
<feature type="non-terminal residue" evidence="12">
    <location>
        <position position="1"/>
    </location>
</feature>
<dbReference type="EMBL" id="BKCP01002447">
    <property type="protein sequence ID" value="GER28299.1"/>
    <property type="molecule type" value="Genomic_DNA"/>
</dbReference>
<organism evidence="12 13">
    <name type="scientific">Striga asiatica</name>
    <name type="common">Asiatic witchweed</name>
    <name type="synonym">Buchnera asiatica</name>
    <dbReference type="NCBI Taxonomy" id="4170"/>
    <lineage>
        <taxon>Eukaryota</taxon>
        <taxon>Viridiplantae</taxon>
        <taxon>Streptophyta</taxon>
        <taxon>Embryophyta</taxon>
        <taxon>Tracheophyta</taxon>
        <taxon>Spermatophyta</taxon>
        <taxon>Magnoliopsida</taxon>
        <taxon>eudicotyledons</taxon>
        <taxon>Gunneridae</taxon>
        <taxon>Pentapetalae</taxon>
        <taxon>asterids</taxon>
        <taxon>lamiids</taxon>
        <taxon>Lamiales</taxon>
        <taxon>Orobanchaceae</taxon>
        <taxon>Buchnereae</taxon>
        <taxon>Striga</taxon>
    </lineage>
</organism>
<evidence type="ECO:0000256" key="6">
    <source>
        <dbReference type="ARBA" id="ARBA00061659"/>
    </source>
</evidence>
<evidence type="ECO:0000256" key="3">
    <source>
        <dbReference type="ARBA" id="ARBA00022604"/>
    </source>
</evidence>
<dbReference type="PANTHER" id="PTHR47926">
    <property type="entry name" value="PENTATRICOPEPTIDE REPEAT-CONTAINING PROTEIN"/>
    <property type="match status" value="1"/>
</dbReference>
<keyword evidence="3" id="KW-0341">Growth regulation</keyword>
<dbReference type="Pfam" id="PF13041">
    <property type="entry name" value="PPR_2"/>
    <property type="match status" value="3"/>
</dbReference>
<dbReference type="NCBIfam" id="TIGR00756">
    <property type="entry name" value="PPR"/>
    <property type="match status" value="11"/>
</dbReference>
<dbReference type="InterPro" id="IPR002885">
    <property type="entry name" value="PPR_rpt"/>
</dbReference>
<comment type="caution">
    <text evidence="12">The sequence shown here is derived from an EMBL/GenBank/DDBJ whole genome shotgun (WGS) entry which is preliminary data.</text>
</comment>
<feature type="repeat" description="PPR" evidence="8">
    <location>
        <begin position="197"/>
        <end position="227"/>
    </location>
</feature>
<dbReference type="PANTHER" id="PTHR47926:SF385">
    <property type="entry name" value="DYW DOMAIN-CONTAINING PROTEIN"/>
    <property type="match status" value="1"/>
</dbReference>
<evidence type="ECO:0000256" key="7">
    <source>
        <dbReference type="ARBA" id="ARBA00066422"/>
    </source>
</evidence>
<protein>
    <recommendedName>
        <fullName evidence="7">phosphopantothenoylcysteine decarboxylase</fullName>
        <ecNumber evidence="7">4.1.1.36</ecNumber>
    </recommendedName>
</protein>
<feature type="repeat" description="PPR" evidence="8">
    <location>
        <begin position="361"/>
        <end position="395"/>
    </location>
</feature>
<dbReference type="InterPro" id="IPR003382">
    <property type="entry name" value="Flavoprotein"/>
</dbReference>
<name>A0A5A7P6C2_STRAF</name>
<keyword evidence="4" id="KW-0677">Repeat</keyword>
<proteinExistence type="inferred from homology"/>
<dbReference type="GO" id="GO:0003723">
    <property type="term" value="F:RNA binding"/>
    <property type="evidence" value="ECO:0007669"/>
    <property type="project" value="InterPro"/>
</dbReference>
<dbReference type="Pfam" id="PF14432">
    <property type="entry name" value="DYW_deaminase"/>
    <property type="match status" value="1"/>
</dbReference>
<evidence type="ECO:0000256" key="4">
    <source>
        <dbReference type="ARBA" id="ARBA00022737"/>
    </source>
</evidence>
<feature type="non-terminal residue" evidence="12">
    <location>
        <position position="1378"/>
    </location>
</feature>
<comment type="similarity">
    <text evidence="2">Belongs to the PPR family. PCMP-H subfamily.</text>
</comment>
<evidence type="ECO:0000313" key="13">
    <source>
        <dbReference type="Proteomes" id="UP000325081"/>
    </source>
</evidence>
<dbReference type="InterPro" id="IPR011990">
    <property type="entry name" value="TPR-like_helical_dom_sf"/>
</dbReference>
<feature type="repeat" description="PPR" evidence="8">
    <location>
        <begin position="228"/>
        <end position="262"/>
    </location>
</feature>
<dbReference type="EC" id="4.1.1.36" evidence="7"/>
<feature type="repeat" description="PPR" evidence="8">
    <location>
        <begin position="55"/>
        <end position="89"/>
    </location>
</feature>
<dbReference type="FunFam" id="1.25.40.10:FF:000090">
    <property type="entry name" value="Pentatricopeptide repeat-containing protein, chloroplastic"/>
    <property type="match status" value="1"/>
</dbReference>
<feature type="domain" description="DYW" evidence="11">
    <location>
        <begin position="1285"/>
        <end position="1378"/>
    </location>
</feature>
<feature type="domain" description="Flavoprotein" evidence="10">
    <location>
        <begin position="596"/>
        <end position="672"/>
    </location>
</feature>
<evidence type="ECO:0000256" key="8">
    <source>
        <dbReference type="PROSITE-ProRule" id="PRU00708"/>
    </source>
</evidence>
<sequence>QQWQYQSDRIFSTLKASPSQLPQEIRAANRKITELIQVGRLQDARTFFDKLPSRSTVTWNSMLGGYVKRREITNARLLFDEMPWKDVVSMPTRDGSSFSALVSGLIQYNALDKAEKILLKYAQDTKVDLVHAFNTLIAGYGQKGRIGDARRLFDLIPQHTRSERNVVSWNSMIMSYVKAGDMASARDLFDQMEESRDTVTWNTVISGYVLAFDMESALKLFSEMKSPDVLSWNSIISGFAQVGNMEAALEFFQRMPGKNRVSWNTIIAGYEKNGGFNEAIELFVHMQAQGEEKPDRHTLSSLLSICAETADPHLGMQIHQLVKKTVIPDTPLNNSLITMYARCGAISEANTVFNEMESRKDVISWNAMIGGYASHGFAKEAIQLFESMKRFKVKPSYITFISVLSACAHGGLVEQAKTYFKSMISDFGIEPRVEHFSSVVDVVGRYGRVEEAMDIIRHMPMEPDSAVWGALLGACRVHSNVELARVAAEALMRLEPESSGAYVLLYNMYVDAERWNDADRIRIMMDKNKVKKERAFSRVDSVAFLATPLQMDSWQGLPPVDSDSENHNNSEQQEEVEEEVGLIETETGDEVGRPRRIILGVSGSSTAPNVWDIRSHLSVLDENNGIDVLVVLTESASRSSNGPGLNVAQMRIFGNRADGLAVAPLSANTLSKEKRCRAKIHTDHRPYERGGNKSHMNVRELLKASAVAKNLRLGKTIHAHLIVSDQISQNRVSEKNCLINLYSKCGDISSARNLFDRMRKRNVVSWCTVMSGYLHHGCTLQVIQMCRDMLTVDKLRPNEYTLSMVLSSCSNCGLLDEGLQCHGFGLKSALIYYPHVKNALVYMYSMCGDVEGAMRALDDCPTSDICTYNSVLNGLLVQTDLTLAWCVLQRMTTDCKYDKWDGITCVNAFVVCGRVKDEILGRQVHGRVVKTGLDRDLFVGSATVDMYGKCGEIPSMRDAFDGLRTKNEVTWTAVLTAYSQNEFYEDALRLFNEMDAARSFVVPNECTYSVVLNSCAGISAIGFGNSLHARVVKIGMKSHIVVGNALIHMCSRCGLIEDARDVFTEMPLRDVISWNLMISGFSYHGLGEAALDTFGKMLVAKQQPSYVTFVGVLSACAFLGRADEGFHYLNSMKAQFGVEPGLEHYTCMVGLLGRAGRLDEAEGFMRSSPVKWDVVAWRTLLNACHVHKNYALGKRVAKIVLGMNPNDVGTCILMSNMHARATRWDEAASVRKLMKDGNLKKEPGLSWTEIKDETHVFVSDDNEHAESAQIREKVRELVSGIREMGYIPDVSFSELHDVEEEQKEDQLSYHSEKLAIAYALMRTPHGATIRVAKNLRMCEDCHSAAKFISKLESRRIVVRDVNRFHSFSNGRCSCGDYW</sequence>
<dbReference type="InterPro" id="IPR036551">
    <property type="entry name" value="Flavin_trans-like"/>
</dbReference>
<dbReference type="InterPro" id="IPR032867">
    <property type="entry name" value="DYW_dom"/>
</dbReference>
<feature type="region of interest" description="Disordered" evidence="9">
    <location>
        <begin position="555"/>
        <end position="580"/>
    </location>
</feature>
<feature type="repeat" description="PPR" evidence="8">
    <location>
        <begin position="1070"/>
        <end position="1104"/>
    </location>
</feature>
<evidence type="ECO:0000313" key="12">
    <source>
        <dbReference type="EMBL" id="GER28299.1"/>
    </source>
</evidence>
<dbReference type="GO" id="GO:0004633">
    <property type="term" value="F:phosphopantothenoylcysteine decarboxylase activity"/>
    <property type="evidence" value="ECO:0007669"/>
    <property type="project" value="UniProtKB-EC"/>
</dbReference>
<evidence type="ECO:0000256" key="1">
    <source>
        <dbReference type="ARBA" id="ARBA00001917"/>
    </source>
</evidence>
<reference evidence="13" key="1">
    <citation type="journal article" date="2019" name="Curr. Biol.">
        <title>Genome Sequence of Striga asiatica Provides Insight into the Evolution of Plant Parasitism.</title>
        <authorList>
            <person name="Yoshida S."/>
            <person name="Kim S."/>
            <person name="Wafula E.K."/>
            <person name="Tanskanen J."/>
            <person name="Kim Y.M."/>
            <person name="Honaas L."/>
            <person name="Yang Z."/>
            <person name="Spallek T."/>
            <person name="Conn C.E."/>
            <person name="Ichihashi Y."/>
            <person name="Cheong K."/>
            <person name="Cui S."/>
            <person name="Der J.P."/>
            <person name="Gundlach H."/>
            <person name="Jiao Y."/>
            <person name="Hori C."/>
            <person name="Ishida J.K."/>
            <person name="Kasahara H."/>
            <person name="Kiba T."/>
            <person name="Kim M.S."/>
            <person name="Koo N."/>
            <person name="Laohavisit A."/>
            <person name="Lee Y.H."/>
            <person name="Lumba S."/>
            <person name="McCourt P."/>
            <person name="Mortimer J.C."/>
            <person name="Mutuku J.M."/>
            <person name="Nomura T."/>
            <person name="Sasaki-Sekimoto Y."/>
            <person name="Seto Y."/>
            <person name="Wang Y."/>
            <person name="Wakatake T."/>
            <person name="Sakakibara H."/>
            <person name="Demura T."/>
            <person name="Yamaguchi S."/>
            <person name="Yoneyama K."/>
            <person name="Manabe R.I."/>
            <person name="Nelson D.C."/>
            <person name="Schulman A.H."/>
            <person name="Timko M.P."/>
            <person name="dePamphilis C.W."/>
            <person name="Choi D."/>
            <person name="Shirasu K."/>
        </authorList>
    </citation>
    <scope>NUCLEOTIDE SEQUENCE [LARGE SCALE GENOMIC DNA]</scope>
    <source>
        <strain evidence="13">cv. UVA1</strain>
    </source>
</reference>
<dbReference type="Pfam" id="PF02441">
    <property type="entry name" value="Flavoprotein"/>
    <property type="match status" value="1"/>
</dbReference>
<evidence type="ECO:0000256" key="9">
    <source>
        <dbReference type="SAM" id="MobiDB-lite"/>
    </source>
</evidence>
<evidence type="ECO:0000259" key="11">
    <source>
        <dbReference type="Pfam" id="PF14432"/>
    </source>
</evidence>
<feature type="repeat" description="PPR" evidence="8">
    <location>
        <begin position="731"/>
        <end position="765"/>
    </location>
</feature>
<comment type="cofactor">
    <cofactor evidence="1">
        <name>FMN</name>
        <dbReference type="ChEBI" id="CHEBI:58210"/>
    </cofactor>
</comment>
<dbReference type="PROSITE" id="PS51375">
    <property type="entry name" value="PPR"/>
    <property type="match status" value="9"/>
</dbReference>
<dbReference type="GO" id="GO:0008270">
    <property type="term" value="F:zinc ion binding"/>
    <property type="evidence" value="ECO:0007669"/>
    <property type="project" value="InterPro"/>
</dbReference>
<keyword evidence="13" id="KW-1185">Reference proteome</keyword>
<evidence type="ECO:0000256" key="2">
    <source>
        <dbReference type="ARBA" id="ARBA00006643"/>
    </source>
</evidence>
<dbReference type="InterPro" id="IPR046960">
    <property type="entry name" value="PPR_At4g14850-like_plant"/>
</dbReference>
<dbReference type="Pfam" id="PF20431">
    <property type="entry name" value="E_motif"/>
    <property type="match status" value="2"/>
</dbReference>
<evidence type="ECO:0000256" key="5">
    <source>
        <dbReference type="ARBA" id="ARBA00060685"/>
    </source>
</evidence>
<dbReference type="InterPro" id="IPR046848">
    <property type="entry name" value="E_motif"/>
</dbReference>
<dbReference type="Proteomes" id="UP000325081">
    <property type="component" value="Unassembled WGS sequence"/>
</dbReference>
<dbReference type="FunFam" id="1.25.40.10:FF:000227">
    <property type="entry name" value="Pentatricopeptide repeat-containing protein At3g13880"/>
    <property type="match status" value="1"/>
</dbReference>